<keyword evidence="1" id="KW-1133">Transmembrane helix</keyword>
<evidence type="ECO:0000256" key="1">
    <source>
        <dbReference type="SAM" id="Phobius"/>
    </source>
</evidence>
<feature type="transmembrane region" description="Helical" evidence="1">
    <location>
        <begin position="6"/>
        <end position="26"/>
    </location>
</feature>
<reference evidence="2" key="1">
    <citation type="submission" date="2008-12" db="EMBL/GenBank/DDBJ databases">
        <title>Medicago truncatula full length cdna cloning project.</title>
        <authorList>
            <person name="Moskal W."/>
            <person name="Chan A."/>
            <person name="Cheung F."/>
            <person name="Xiao Y."/>
            <person name="Town C.D."/>
        </authorList>
    </citation>
    <scope>NUCLEOTIDE SEQUENCE</scope>
</reference>
<dbReference type="PROSITE" id="PS51257">
    <property type="entry name" value="PROKAR_LIPOPROTEIN"/>
    <property type="match status" value="1"/>
</dbReference>
<keyword evidence="1" id="KW-0812">Transmembrane</keyword>
<proteinExistence type="evidence at transcript level"/>
<evidence type="ECO:0000313" key="2">
    <source>
        <dbReference type="EMBL" id="ACJ84872.1"/>
    </source>
</evidence>
<accession>B7FJE3</accession>
<sequence>MKSPSIFYAEFCHCIIMPFFMISCFMQKKKKK</sequence>
<keyword evidence="1" id="KW-0472">Membrane</keyword>
<feature type="non-terminal residue" evidence="2">
    <location>
        <position position="32"/>
    </location>
</feature>
<dbReference type="EMBL" id="BT052210">
    <property type="protein sequence ID" value="ACJ84872.1"/>
    <property type="molecule type" value="mRNA"/>
</dbReference>
<organism evidence="2">
    <name type="scientific">Medicago truncatula</name>
    <name type="common">Barrel medic</name>
    <name type="synonym">Medicago tribuloides</name>
    <dbReference type="NCBI Taxonomy" id="3880"/>
    <lineage>
        <taxon>Eukaryota</taxon>
        <taxon>Viridiplantae</taxon>
        <taxon>Streptophyta</taxon>
        <taxon>Embryophyta</taxon>
        <taxon>Tracheophyta</taxon>
        <taxon>Spermatophyta</taxon>
        <taxon>Magnoliopsida</taxon>
        <taxon>eudicotyledons</taxon>
        <taxon>Gunneridae</taxon>
        <taxon>Pentapetalae</taxon>
        <taxon>rosids</taxon>
        <taxon>fabids</taxon>
        <taxon>Fabales</taxon>
        <taxon>Fabaceae</taxon>
        <taxon>Papilionoideae</taxon>
        <taxon>50 kb inversion clade</taxon>
        <taxon>NPAAA clade</taxon>
        <taxon>Hologalegina</taxon>
        <taxon>IRL clade</taxon>
        <taxon>Trifolieae</taxon>
        <taxon>Medicago</taxon>
    </lineage>
</organism>
<dbReference type="AlphaFoldDB" id="B7FJE3"/>
<protein>
    <recommendedName>
        <fullName evidence="3">Transmembrane protein</fullName>
    </recommendedName>
</protein>
<name>B7FJE3_MEDTR</name>
<evidence type="ECO:0008006" key="3">
    <source>
        <dbReference type="Google" id="ProtNLM"/>
    </source>
</evidence>